<dbReference type="InterPro" id="IPR036259">
    <property type="entry name" value="MFS_trans_sf"/>
</dbReference>
<dbReference type="OrthoDB" id="419734at2759"/>
<dbReference type="PANTHER" id="PTHR23507:SF1">
    <property type="entry name" value="FI18259P1-RELATED"/>
    <property type="match status" value="1"/>
</dbReference>
<feature type="transmembrane region" description="Helical" evidence="5">
    <location>
        <begin position="178"/>
        <end position="198"/>
    </location>
</feature>
<evidence type="ECO:0000313" key="8">
    <source>
        <dbReference type="Proteomes" id="UP000285301"/>
    </source>
</evidence>
<keyword evidence="8" id="KW-1185">Reference proteome</keyword>
<feature type="transmembrane region" description="Helical" evidence="5">
    <location>
        <begin position="49"/>
        <end position="68"/>
    </location>
</feature>
<dbReference type="Gene3D" id="1.20.1250.20">
    <property type="entry name" value="MFS general substrate transporter like domains"/>
    <property type="match status" value="1"/>
</dbReference>
<evidence type="ECO:0000256" key="2">
    <source>
        <dbReference type="ARBA" id="ARBA00022692"/>
    </source>
</evidence>
<reference evidence="7 8" key="1">
    <citation type="journal article" date="2018" name="Gigascience">
        <title>Genomes of trombidid mites reveal novel predicted allergens and laterally-transferred genes associated with secondary metabolism.</title>
        <authorList>
            <person name="Dong X."/>
            <person name="Chaisiri K."/>
            <person name="Xia D."/>
            <person name="Armstrong S.D."/>
            <person name="Fang Y."/>
            <person name="Donnelly M.J."/>
            <person name="Kadowaki T."/>
            <person name="McGarry J.W."/>
            <person name="Darby A.C."/>
            <person name="Makepeace B.L."/>
        </authorList>
    </citation>
    <scope>NUCLEOTIDE SEQUENCE [LARGE SCALE GENOMIC DNA]</scope>
    <source>
        <strain evidence="7">UoL-WK</strain>
    </source>
</reference>
<dbReference type="PROSITE" id="PS50850">
    <property type="entry name" value="MFS"/>
    <property type="match status" value="1"/>
</dbReference>
<comment type="subcellular location">
    <subcellularLocation>
        <location evidence="1">Membrane</location>
        <topology evidence="1">Multi-pass membrane protein</topology>
    </subcellularLocation>
</comment>
<accession>A0A3S3Q9Y9</accession>
<dbReference type="SUPFAM" id="SSF103473">
    <property type="entry name" value="MFS general substrate transporter"/>
    <property type="match status" value="1"/>
</dbReference>
<evidence type="ECO:0000256" key="5">
    <source>
        <dbReference type="SAM" id="Phobius"/>
    </source>
</evidence>
<feature type="domain" description="Major facilitator superfamily (MFS) profile" evidence="6">
    <location>
        <begin position="1"/>
        <end position="415"/>
    </location>
</feature>
<dbReference type="GO" id="GO:0022857">
    <property type="term" value="F:transmembrane transporter activity"/>
    <property type="evidence" value="ECO:0007669"/>
    <property type="project" value="InterPro"/>
</dbReference>
<dbReference type="InterPro" id="IPR011701">
    <property type="entry name" value="MFS"/>
</dbReference>
<dbReference type="Proteomes" id="UP000285301">
    <property type="component" value="Unassembled WGS sequence"/>
</dbReference>
<evidence type="ECO:0000256" key="1">
    <source>
        <dbReference type="ARBA" id="ARBA00004141"/>
    </source>
</evidence>
<feature type="transmembrane region" description="Helical" evidence="5">
    <location>
        <begin position="107"/>
        <end position="130"/>
    </location>
</feature>
<proteinExistence type="predicted"/>
<feature type="transmembrane region" description="Helical" evidence="5">
    <location>
        <begin position="238"/>
        <end position="263"/>
    </location>
</feature>
<dbReference type="PANTHER" id="PTHR23507">
    <property type="entry name" value="ZGC:174356"/>
    <property type="match status" value="1"/>
</dbReference>
<dbReference type="EMBL" id="NCKU01004374">
    <property type="protein sequence ID" value="RWS06040.1"/>
    <property type="molecule type" value="Genomic_DNA"/>
</dbReference>
<sequence length="415" mass="46493">MAEFTLVQDLVYTKLCMQKLNTSDSHVCNKRGNNATLVKEISTSEALTIRYYLAIMNFMAILPTLYSGSISDHFGRRKPMSVPFIASIFAQISFIVCSLFIEQNLFGLIYFSAFLSGISGATINITANAFGYISDITSVEKRTFRIIILEAMLYVGGFLGYNLAALLLEHVLEQRYEYGFLITLGIYIVTLIYIFAYLDESREESRDSTLRSVVDCKHIINVLKTVFRKRVASRRTKILLLLICSGISIMAISIQTSLLFAFLKNLNWKSSSYAYYSGYQFVVNGASLVVILPIACKLFPSYFTDTFIGMLGFFSKAAGLIVLGLANTTALVFMCPLFFIFNEYTMPSIRSMLSKLVDESERGKIFAFVASTQNLIQFLSNIIYAAIFAASVNFFPGLSFEIVAAFQIVAFCIFT</sequence>
<feature type="transmembrane region" description="Helical" evidence="5">
    <location>
        <begin position="80"/>
        <end position="101"/>
    </location>
</feature>
<comment type="caution">
    <text evidence="7">The sequence shown here is derived from an EMBL/GenBank/DDBJ whole genome shotgun (WGS) entry which is preliminary data.</text>
</comment>
<evidence type="ECO:0000313" key="7">
    <source>
        <dbReference type="EMBL" id="RWS06040.1"/>
    </source>
</evidence>
<keyword evidence="4 5" id="KW-0472">Membrane</keyword>
<evidence type="ECO:0000259" key="6">
    <source>
        <dbReference type="PROSITE" id="PS50850"/>
    </source>
</evidence>
<feature type="transmembrane region" description="Helical" evidence="5">
    <location>
        <begin position="275"/>
        <end position="295"/>
    </location>
</feature>
<protein>
    <submittedName>
        <fullName evidence="7">Proton-coupled folate transporter-like protein</fullName>
    </submittedName>
</protein>
<dbReference type="STRING" id="1965070.A0A3S3Q9Y9"/>
<gene>
    <name evidence="7" type="ORF">B4U79_16253</name>
</gene>
<dbReference type="AlphaFoldDB" id="A0A3S3Q9Y9"/>
<keyword evidence="3 5" id="KW-1133">Transmembrane helix</keyword>
<name>A0A3S3Q9Y9_9ACAR</name>
<dbReference type="GO" id="GO:0016020">
    <property type="term" value="C:membrane"/>
    <property type="evidence" value="ECO:0007669"/>
    <property type="project" value="UniProtKB-SubCell"/>
</dbReference>
<dbReference type="Pfam" id="PF07690">
    <property type="entry name" value="MFS_1"/>
    <property type="match status" value="1"/>
</dbReference>
<dbReference type="InterPro" id="IPR020846">
    <property type="entry name" value="MFS_dom"/>
</dbReference>
<keyword evidence="2 5" id="KW-0812">Transmembrane</keyword>
<evidence type="ECO:0000256" key="4">
    <source>
        <dbReference type="ARBA" id="ARBA00023136"/>
    </source>
</evidence>
<feature type="transmembrane region" description="Helical" evidence="5">
    <location>
        <begin position="151"/>
        <end position="172"/>
    </location>
</feature>
<organism evidence="7 8">
    <name type="scientific">Dinothrombium tinctorium</name>
    <dbReference type="NCBI Taxonomy" id="1965070"/>
    <lineage>
        <taxon>Eukaryota</taxon>
        <taxon>Metazoa</taxon>
        <taxon>Ecdysozoa</taxon>
        <taxon>Arthropoda</taxon>
        <taxon>Chelicerata</taxon>
        <taxon>Arachnida</taxon>
        <taxon>Acari</taxon>
        <taxon>Acariformes</taxon>
        <taxon>Trombidiformes</taxon>
        <taxon>Prostigmata</taxon>
        <taxon>Anystina</taxon>
        <taxon>Parasitengona</taxon>
        <taxon>Trombidioidea</taxon>
        <taxon>Trombidiidae</taxon>
        <taxon>Dinothrombium</taxon>
    </lineage>
</organism>
<evidence type="ECO:0000256" key="3">
    <source>
        <dbReference type="ARBA" id="ARBA00022989"/>
    </source>
</evidence>